<keyword evidence="3" id="KW-1185">Reference proteome</keyword>
<dbReference type="Pfam" id="PF06985">
    <property type="entry name" value="HET"/>
    <property type="match status" value="1"/>
</dbReference>
<dbReference type="InterPro" id="IPR052895">
    <property type="entry name" value="HetReg/Transcr_Mod"/>
</dbReference>
<dbReference type="CDD" id="cd00201">
    <property type="entry name" value="WW"/>
    <property type="match status" value="1"/>
</dbReference>
<accession>A0A175VW75</accession>
<dbReference type="SMART" id="SM00456">
    <property type="entry name" value="WW"/>
    <property type="match status" value="1"/>
</dbReference>
<dbReference type="STRING" id="100816.A0A175VW75"/>
<dbReference type="Proteomes" id="UP000078237">
    <property type="component" value="Unassembled WGS sequence"/>
</dbReference>
<sequence length="718" mass="80856">MNIMTSYKKLDLERGEIRLLTLHPGELADPIRISLRHALLPIPEEPLEEPKVDLEDLQKTLPAGWEVHQTFEGRIIFWNPTEQKSSWSHPDPAIPYISQIPRQPQKLGPNQPEFEALSYTWGHAGLGSGEHVWIERSDDFPHRAPGDPNMTLSVTDNLASALRHLRSPSTPRTLWIDALCINQADVVERGRHVARMGSVYELATRVVAWLGPEADDSTLALETLEHLGKQIEMKGSGSIPSPICDHPEWIHKFPCSDATLRALRALLHRRWFQRLWVWQEIVLANIDAHLQCGHKTVSWYFLRRGLVILRETDLPRAEMRAGLIPNPLCWLPYIFEAEYRVWHGVSKLLHSAGQTGCVDPRDRIYALLGMCERRLARRITPDYTLPHARVYRDFFALFVESYQSLLLLQYCDLERRGIAEAPTWVPDWDNTVVRPWALVYAAGLSRAQVAFDRESGAMTALGVRAGRVAAVSEWKWLDRPESVVEVFEMMKDWYGVWRQHSPEGAPLEDFITPLVYGWISERRHVGNSVTAHVADWLDLTGGDEEPSADKLGRSVLLQSIIRDERTCAFFCTDKGQCGLGAVGTKTGDTVSVILGSDYVIILRSQGGQTEAGEKFQVVGPAYVHGIMDAQCLLGEFQHPHALKIDCGTAKGNVWTTINTETGISDAEDARLGPLPSGWSVLEDGRFGDGQGVITEHDPRWSVESLKQRGVKLEEFCLI</sequence>
<dbReference type="VEuPathDB" id="FungiDB:MMYC01_208111"/>
<protein>
    <submittedName>
        <fullName evidence="2">Heterokaryon incompatibility protein 6, OR allele</fullName>
    </submittedName>
</protein>
<dbReference type="Pfam" id="PF00397">
    <property type="entry name" value="WW"/>
    <property type="match status" value="1"/>
</dbReference>
<dbReference type="OrthoDB" id="4850726at2759"/>
<comment type="caution">
    <text evidence="2">The sequence shown here is derived from an EMBL/GenBank/DDBJ whole genome shotgun (WGS) entry which is preliminary data.</text>
</comment>
<name>A0A175VW75_9PEZI</name>
<dbReference type="PROSITE" id="PS01159">
    <property type="entry name" value="WW_DOMAIN_1"/>
    <property type="match status" value="1"/>
</dbReference>
<dbReference type="InterPro" id="IPR036020">
    <property type="entry name" value="WW_dom_sf"/>
</dbReference>
<dbReference type="SUPFAM" id="SSF51045">
    <property type="entry name" value="WW domain"/>
    <property type="match status" value="1"/>
</dbReference>
<gene>
    <name evidence="2" type="ORF">MMYC01_208111</name>
</gene>
<dbReference type="InterPro" id="IPR001202">
    <property type="entry name" value="WW_dom"/>
</dbReference>
<reference evidence="2 3" key="1">
    <citation type="journal article" date="2016" name="Genome Announc.">
        <title>Genome Sequence of Madurella mycetomatis mm55, Isolated from a Human Mycetoma Case in Sudan.</title>
        <authorList>
            <person name="Smit S."/>
            <person name="Derks M.F."/>
            <person name="Bervoets S."/>
            <person name="Fahal A."/>
            <person name="van Leeuwen W."/>
            <person name="van Belkum A."/>
            <person name="van de Sande W.W."/>
        </authorList>
    </citation>
    <scope>NUCLEOTIDE SEQUENCE [LARGE SCALE GENOMIC DNA]</scope>
    <source>
        <strain evidence="3">mm55</strain>
    </source>
</reference>
<dbReference type="PANTHER" id="PTHR24148:SF64">
    <property type="entry name" value="HETEROKARYON INCOMPATIBILITY DOMAIN-CONTAINING PROTEIN"/>
    <property type="match status" value="1"/>
</dbReference>
<dbReference type="Gene3D" id="2.20.70.10">
    <property type="match status" value="1"/>
</dbReference>
<dbReference type="EMBL" id="LCTW02000267">
    <property type="protein sequence ID" value="KXX75495.1"/>
    <property type="molecule type" value="Genomic_DNA"/>
</dbReference>
<dbReference type="PANTHER" id="PTHR24148">
    <property type="entry name" value="ANKYRIN REPEAT DOMAIN-CONTAINING PROTEIN 39 HOMOLOG-RELATED"/>
    <property type="match status" value="1"/>
</dbReference>
<dbReference type="PROSITE" id="PS50020">
    <property type="entry name" value="WW_DOMAIN_2"/>
    <property type="match status" value="1"/>
</dbReference>
<feature type="domain" description="WW" evidence="1">
    <location>
        <begin position="59"/>
        <end position="92"/>
    </location>
</feature>
<evidence type="ECO:0000259" key="1">
    <source>
        <dbReference type="PROSITE" id="PS50020"/>
    </source>
</evidence>
<evidence type="ECO:0000313" key="2">
    <source>
        <dbReference type="EMBL" id="KXX75495.1"/>
    </source>
</evidence>
<dbReference type="AlphaFoldDB" id="A0A175VW75"/>
<proteinExistence type="predicted"/>
<organism evidence="2 3">
    <name type="scientific">Madurella mycetomatis</name>
    <dbReference type="NCBI Taxonomy" id="100816"/>
    <lineage>
        <taxon>Eukaryota</taxon>
        <taxon>Fungi</taxon>
        <taxon>Dikarya</taxon>
        <taxon>Ascomycota</taxon>
        <taxon>Pezizomycotina</taxon>
        <taxon>Sordariomycetes</taxon>
        <taxon>Sordariomycetidae</taxon>
        <taxon>Sordariales</taxon>
        <taxon>Sordariales incertae sedis</taxon>
        <taxon>Madurella</taxon>
    </lineage>
</organism>
<evidence type="ECO:0000313" key="3">
    <source>
        <dbReference type="Proteomes" id="UP000078237"/>
    </source>
</evidence>
<dbReference type="InterPro" id="IPR010730">
    <property type="entry name" value="HET"/>
</dbReference>